<reference evidence="1" key="1">
    <citation type="submission" date="2018-05" db="EMBL/GenBank/DDBJ databases">
        <authorList>
            <person name="Lanie J.A."/>
            <person name="Ng W.-L."/>
            <person name="Kazmierczak K.M."/>
            <person name="Andrzejewski T.M."/>
            <person name="Davidsen T.M."/>
            <person name="Wayne K.J."/>
            <person name="Tettelin H."/>
            <person name="Glass J.I."/>
            <person name="Rusch D."/>
            <person name="Podicherti R."/>
            <person name="Tsui H.-C.T."/>
            <person name="Winkler M.E."/>
        </authorList>
    </citation>
    <scope>NUCLEOTIDE SEQUENCE</scope>
</reference>
<evidence type="ECO:0008006" key="2">
    <source>
        <dbReference type="Google" id="ProtNLM"/>
    </source>
</evidence>
<evidence type="ECO:0000313" key="1">
    <source>
        <dbReference type="EMBL" id="SVD71131.1"/>
    </source>
</evidence>
<dbReference type="EMBL" id="UINC01168210">
    <property type="protein sequence ID" value="SVD71131.1"/>
    <property type="molecule type" value="Genomic_DNA"/>
</dbReference>
<sequence length="65" mass="7538">HVKTRLKPPRKIVSDISANTEGAILRTMNKDPEKRFTTFDELIMTLEASRGELLRKRSGHKKGWF</sequence>
<name>A0A382XKZ7_9ZZZZ</name>
<protein>
    <recommendedName>
        <fullName evidence="2">Protein kinase domain-containing protein</fullName>
    </recommendedName>
</protein>
<organism evidence="1">
    <name type="scientific">marine metagenome</name>
    <dbReference type="NCBI Taxonomy" id="408172"/>
    <lineage>
        <taxon>unclassified sequences</taxon>
        <taxon>metagenomes</taxon>
        <taxon>ecological metagenomes</taxon>
    </lineage>
</organism>
<accession>A0A382XKZ7</accession>
<dbReference type="AlphaFoldDB" id="A0A382XKZ7"/>
<feature type="non-terminal residue" evidence="1">
    <location>
        <position position="1"/>
    </location>
</feature>
<gene>
    <name evidence="1" type="ORF">METZ01_LOCUS423985</name>
</gene>
<proteinExistence type="predicted"/>